<dbReference type="Proteomes" id="UP000549052">
    <property type="component" value="Unassembled WGS sequence"/>
</dbReference>
<dbReference type="AlphaFoldDB" id="A0A839ECF3"/>
<name>A0A839ECF3_9HYPH</name>
<accession>A0A839ECF3</accession>
<proteinExistence type="predicted"/>
<evidence type="ECO:0000256" key="1">
    <source>
        <dbReference type="SAM" id="MobiDB-lite"/>
    </source>
</evidence>
<dbReference type="EMBL" id="JACGXN010000001">
    <property type="protein sequence ID" value="MBA8877611.1"/>
    <property type="molecule type" value="Genomic_DNA"/>
</dbReference>
<keyword evidence="3" id="KW-1185">Reference proteome</keyword>
<sequence>MGLAPRTQPLGPKSTRADDDDFHPIPLSSAPLFEGGQPLGVVFNGRSLDAVIDDSLSCCGKYSLKNTQHYSIAGITRDGCLLFAVNCRIGGRCCTAMGVFDPSGKPMAPTLPQQNLLGKYMPNSDNPIILDAKSKSAIGFKTNDTNPSVGVYADLSKKNIIFDFKASLADPAITANGSLVLDKNFKPSSSTLDVTTTQGIVTATASSAFDNKFHATSHALKISAAKDKFSATGNWKRSGDETTRQLDIGYQASKRVKITASWLPDTKPAAPPKLSFPLKPAAFQDDSKFRIELKIDLW</sequence>
<organism evidence="2 3">
    <name type="scientific">Phyllobacterium myrsinacearum</name>
    <dbReference type="NCBI Taxonomy" id="28101"/>
    <lineage>
        <taxon>Bacteria</taxon>
        <taxon>Pseudomonadati</taxon>
        <taxon>Pseudomonadota</taxon>
        <taxon>Alphaproteobacteria</taxon>
        <taxon>Hyphomicrobiales</taxon>
        <taxon>Phyllobacteriaceae</taxon>
        <taxon>Phyllobacterium</taxon>
    </lineage>
</organism>
<reference evidence="2 3" key="1">
    <citation type="submission" date="2020-07" db="EMBL/GenBank/DDBJ databases">
        <title>Genomic Encyclopedia of Type Strains, Phase IV (KMG-V): Genome sequencing to study the core and pangenomes of soil and plant-associated prokaryotes.</title>
        <authorList>
            <person name="Whitman W."/>
        </authorList>
    </citation>
    <scope>NUCLEOTIDE SEQUENCE [LARGE SCALE GENOMIC DNA]</scope>
    <source>
        <strain evidence="2 3">AN3</strain>
    </source>
</reference>
<feature type="region of interest" description="Disordered" evidence="1">
    <location>
        <begin position="1"/>
        <end position="22"/>
    </location>
</feature>
<dbReference type="RefSeq" id="WP_182548259.1">
    <property type="nucleotide sequence ID" value="NZ_JACGXN010000001.1"/>
</dbReference>
<evidence type="ECO:0000313" key="3">
    <source>
        <dbReference type="Proteomes" id="UP000549052"/>
    </source>
</evidence>
<gene>
    <name evidence="2" type="ORF">FHW16_001293</name>
</gene>
<evidence type="ECO:0000313" key="2">
    <source>
        <dbReference type="EMBL" id="MBA8877611.1"/>
    </source>
</evidence>
<protein>
    <submittedName>
        <fullName evidence="2">Uncharacterized protein</fullName>
    </submittedName>
</protein>
<comment type="caution">
    <text evidence="2">The sequence shown here is derived from an EMBL/GenBank/DDBJ whole genome shotgun (WGS) entry which is preliminary data.</text>
</comment>